<proteinExistence type="predicted"/>
<accession>A0A0A6UK22</accession>
<reference evidence="1 2" key="1">
    <citation type="submission" date="2014-10" db="EMBL/GenBank/DDBJ databases">
        <title>Draft genome sequence of Actinoplanes utahensis NRRL 12052.</title>
        <authorList>
            <person name="Velasco-Bucheli B."/>
            <person name="del Cerro C."/>
            <person name="Hormigo D."/>
            <person name="Garcia J.L."/>
            <person name="Acebal C."/>
            <person name="Arroyo M."/>
            <person name="de la Mata I."/>
        </authorList>
    </citation>
    <scope>NUCLEOTIDE SEQUENCE [LARGE SCALE GENOMIC DNA]</scope>
    <source>
        <strain evidence="1 2">NRRL 12052</strain>
    </source>
</reference>
<comment type="caution">
    <text evidence="1">The sequence shown here is derived from an EMBL/GenBank/DDBJ whole genome shotgun (WGS) entry which is preliminary data.</text>
</comment>
<sequence>MGDGGAPIRRIAAYPRAVPVSRKRKKVQRSAAAVKADRRREHVRRVRAANEVREMLAGWTAGDARRTEEARPHAGRVIGALLASPRTGIALEDELCARLGEVPDEVAPRHLAEALADAAGVLPEDDAAAERVRMVVAGVLPARFRPRTGLDAPDPLLKEPALWTRDRAGTRFAVCAPFGTPDGPVRWYLWGLGVSGYYASPEEALVAWQVGIGPAAAGGTVWHEVDDWPLVAGLLSADTSGAAEFLRSRRLAEVLLSRHAAPGNGG</sequence>
<dbReference type="AlphaFoldDB" id="A0A0A6UK22"/>
<dbReference type="STRING" id="1869.MB27_17405"/>
<keyword evidence="2" id="KW-1185">Reference proteome</keyword>
<gene>
    <name evidence="1" type="ORF">MB27_17405</name>
</gene>
<organism evidence="1 2">
    <name type="scientific">Actinoplanes utahensis</name>
    <dbReference type="NCBI Taxonomy" id="1869"/>
    <lineage>
        <taxon>Bacteria</taxon>
        <taxon>Bacillati</taxon>
        <taxon>Actinomycetota</taxon>
        <taxon>Actinomycetes</taxon>
        <taxon>Micromonosporales</taxon>
        <taxon>Micromonosporaceae</taxon>
        <taxon>Actinoplanes</taxon>
    </lineage>
</organism>
<dbReference type="EMBL" id="JRTT01000018">
    <property type="protein sequence ID" value="KHD76470.1"/>
    <property type="molecule type" value="Genomic_DNA"/>
</dbReference>
<evidence type="ECO:0000313" key="1">
    <source>
        <dbReference type="EMBL" id="KHD76470.1"/>
    </source>
</evidence>
<dbReference type="Proteomes" id="UP000054537">
    <property type="component" value="Unassembled WGS sequence"/>
</dbReference>
<protein>
    <submittedName>
        <fullName evidence="1">Uncharacterized protein</fullName>
    </submittedName>
</protein>
<evidence type="ECO:0000313" key="2">
    <source>
        <dbReference type="Proteomes" id="UP000054537"/>
    </source>
</evidence>
<name>A0A0A6UK22_ACTUT</name>